<protein>
    <submittedName>
        <fullName evidence="1">Uncharacterized protein</fullName>
    </submittedName>
</protein>
<sequence length="143" mass="15371">MPTLYLSPDRADLYCVRRSPCSLVLVCHGGDAALARVHHSWGLLGAAQHETSKRRGIAQRCVRTAAAVTVFTHPSLASTSRARYAYLRLQQAMPSQAAEPRQQSTPVSTASWGELLCASITKAISRSSCAICFARLIAAACRG</sequence>
<dbReference type="EMBL" id="JAFCMP010000290">
    <property type="protein sequence ID" value="KAG5181848.1"/>
    <property type="molecule type" value="Genomic_DNA"/>
</dbReference>
<gene>
    <name evidence="1" type="ORF">JKP88DRAFT_246003</name>
</gene>
<organism evidence="1 2">
    <name type="scientific">Tribonema minus</name>
    <dbReference type="NCBI Taxonomy" id="303371"/>
    <lineage>
        <taxon>Eukaryota</taxon>
        <taxon>Sar</taxon>
        <taxon>Stramenopiles</taxon>
        <taxon>Ochrophyta</taxon>
        <taxon>PX clade</taxon>
        <taxon>Xanthophyceae</taxon>
        <taxon>Tribonematales</taxon>
        <taxon>Tribonemataceae</taxon>
        <taxon>Tribonema</taxon>
    </lineage>
</organism>
<accession>A0A835Z403</accession>
<comment type="caution">
    <text evidence="1">The sequence shown here is derived from an EMBL/GenBank/DDBJ whole genome shotgun (WGS) entry which is preliminary data.</text>
</comment>
<name>A0A835Z403_9STRA</name>
<evidence type="ECO:0000313" key="2">
    <source>
        <dbReference type="Proteomes" id="UP000664859"/>
    </source>
</evidence>
<reference evidence="1" key="1">
    <citation type="submission" date="2021-02" db="EMBL/GenBank/DDBJ databases">
        <title>First Annotated Genome of the Yellow-green Alga Tribonema minus.</title>
        <authorList>
            <person name="Mahan K.M."/>
        </authorList>
    </citation>
    <scope>NUCLEOTIDE SEQUENCE</scope>
    <source>
        <strain evidence="1">UTEX B ZZ1240</strain>
    </source>
</reference>
<keyword evidence="2" id="KW-1185">Reference proteome</keyword>
<dbReference type="AlphaFoldDB" id="A0A835Z403"/>
<dbReference type="Proteomes" id="UP000664859">
    <property type="component" value="Unassembled WGS sequence"/>
</dbReference>
<proteinExistence type="predicted"/>
<evidence type="ECO:0000313" key="1">
    <source>
        <dbReference type="EMBL" id="KAG5181848.1"/>
    </source>
</evidence>